<sequence>MISDWALRSCLDRVTALGDAHLDSHTYRAGVLDELRAVVVYDAWVWPLAGPVTTVGMTPMAQVPCAEELPLLISLRYQTHINRWTTLPINPSKAVSLKRVTGNELGRSELWRDRLSRFGVVDVLSVAFAEGWGLWDWLELWRGPGGFDFSDTDAHCVESIAGVVATGLQECTGHEFQSGGTGGAVVGHRQAVLVLADDLFIMSQTDSAGPWLELLQQAPQLHQGVPAEVLNVAAQLLTVEQGIDAHPARSCRHVGAHCRHCPRLPPR</sequence>
<evidence type="ECO:0000313" key="2">
    <source>
        <dbReference type="Proteomes" id="UP000062833"/>
    </source>
</evidence>
<evidence type="ECO:0000313" key="1">
    <source>
        <dbReference type="EMBL" id="ALE91672.1"/>
    </source>
</evidence>
<dbReference type="KEGG" id="aaq:AOC05_03870"/>
<organism evidence="1 2">
    <name type="scientific">Arthrobacter alpinus</name>
    <dbReference type="NCBI Taxonomy" id="656366"/>
    <lineage>
        <taxon>Bacteria</taxon>
        <taxon>Bacillati</taxon>
        <taxon>Actinomycetota</taxon>
        <taxon>Actinomycetes</taxon>
        <taxon>Micrococcales</taxon>
        <taxon>Micrococcaceae</taxon>
        <taxon>Arthrobacter</taxon>
    </lineage>
</organism>
<dbReference type="AlphaFoldDB" id="A0A0M4QLE5"/>
<accession>A0A0M4QLE5</accession>
<keyword evidence="2" id="KW-1185">Reference proteome</keyword>
<name>A0A0M4QLE5_9MICC</name>
<proteinExistence type="predicted"/>
<dbReference type="RefSeq" id="WP_062005843.1">
    <property type="nucleotide sequence ID" value="NZ_CP012677.1"/>
</dbReference>
<protein>
    <submittedName>
        <fullName evidence="1">Uncharacterized protein</fullName>
    </submittedName>
</protein>
<reference evidence="2" key="1">
    <citation type="submission" date="2015-09" db="EMBL/GenBank/DDBJ databases">
        <title>Complete genome of Arthrobacter alpinus strain R3.8.</title>
        <authorList>
            <person name="See-Too W.S."/>
            <person name="Chan K.G."/>
        </authorList>
    </citation>
    <scope>NUCLEOTIDE SEQUENCE [LARGE SCALE GENOMIC DNA]</scope>
    <source>
        <strain evidence="2">R3.8</strain>
    </source>
</reference>
<gene>
    <name evidence="1" type="ORF">AOC05_03870</name>
</gene>
<dbReference type="EMBL" id="CP012677">
    <property type="protein sequence ID" value="ALE91672.1"/>
    <property type="molecule type" value="Genomic_DNA"/>
</dbReference>
<dbReference type="PATRIC" id="fig|656366.3.peg.845"/>
<dbReference type="OrthoDB" id="9815744at2"/>
<dbReference type="Proteomes" id="UP000062833">
    <property type="component" value="Chromosome"/>
</dbReference>